<proteinExistence type="predicted"/>
<name>A0A401YT11_9ACTN</name>
<feature type="compositionally biased region" description="Basic and acidic residues" evidence="1">
    <location>
        <begin position="46"/>
        <end position="56"/>
    </location>
</feature>
<dbReference type="EMBL" id="BIFH01000025">
    <property type="protein sequence ID" value="GCD97741.1"/>
    <property type="molecule type" value="Genomic_DNA"/>
</dbReference>
<organism evidence="2 3">
    <name type="scientific">Embleya hyalina</name>
    <dbReference type="NCBI Taxonomy" id="516124"/>
    <lineage>
        <taxon>Bacteria</taxon>
        <taxon>Bacillati</taxon>
        <taxon>Actinomycetota</taxon>
        <taxon>Actinomycetes</taxon>
        <taxon>Kitasatosporales</taxon>
        <taxon>Streptomycetaceae</taxon>
        <taxon>Embleya</taxon>
    </lineage>
</organism>
<accession>A0A401YT11</accession>
<gene>
    <name evidence="2" type="ORF">EHYA_05437</name>
</gene>
<comment type="caution">
    <text evidence="2">The sequence shown here is derived from an EMBL/GenBank/DDBJ whole genome shotgun (WGS) entry which is preliminary data.</text>
</comment>
<protein>
    <submittedName>
        <fullName evidence="2">Transcriptional regulator</fullName>
    </submittedName>
</protein>
<reference evidence="2 3" key="1">
    <citation type="submission" date="2018-12" db="EMBL/GenBank/DDBJ databases">
        <title>Draft genome sequence of Embleya hyalina NBRC 13850T.</title>
        <authorList>
            <person name="Komaki H."/>
            <person name="Hosoyama A."/>
            <person name="Kimura A."/>
            <person name="Ichikawa N."/>
            <person name="Tamura T."/>
        </authorList>
    </citation>
    <scope>NUCLEOTIDE SEQUENCE [LARGE SCALE GENOMIC DNA]</scope>
    <source>
        <strain evidence="2 3">NBRC 13850</strain>
    </source>
</reference>
<evidence type="ECO:0000256" key="1">
    <source>
        <dbReference type="SAM" id="MobiDB-lite"/>
    </source>
</evidence>
<evidence type="ECO:0000313" key="3">
    <source>
        <dbReference type="Proteomes" id="UP000286931"/>
    </source>
</evidence>
<evidence type="ECO:0000313" key="2">
    <source>
        <dbReference type="EMBL" id="GCD97741.1"/>
    </source>
</evidence>
<feature type="region of interest" description="Disordered" evidence="1">
    <location>
        <begin position="1"/>
        <end position="56"/>
    </location>
</feature>
<dbReference type="Proteomes" id="UP000286931">
    <property type="component" value="Unassembled WGS sequence"/>
</dbReference>
<dbReference type="AlphaFoldDB" id="A0A401YT11"/>
<keyword evidence="3" id="KW-1185">Reference proteome</keyword>
<sequence length="127" mass="12777">MSVDRPEGDAGIAEQSGRGRGRHRGGQADAGTAGVPARVLPGREAGGGDRQAHDPADALGISRTRLSNLSRACATAALVVAVPVGRRTRCELADARLGIALGTLRAAVLAVGADPSCPDAADRGCCR</sequence>